<evidence type="ECO:0000313" key="2">
    <source>
        <dbReference type="Proteomes" id="UP000198589"/>
    </source>
</evidence>
<accession>A0A1I2KZ09</accession>
<dbReference type="Gene3D" id="3.40.50.1820">
    <property type="entry name" value="alpha/beta hydrolase"/>
    <property type="match status" value="1"/>
</dbReference>
<gene>
    <name evidence="1" type="ORF">SAMN05216574_1248</name>
</gene>
<dbReference type="SUPFAM" id="SSF53474">
    <property type="entry name" value="alpha/beta-Hydrolases"/>
    <property type="match status" value="1"/>
</dbReference>
<keyword evidence="2" id="KW-1185">Reference proteome</keyword>
<evidence type="ECO:0008006" key="3">
    <source>
        <dbReference type="Google" id="ProtNLM"/>
    </source>
</evidence>
<protein>
    <recommendedName>
        <fullName evidence="3">Alpha/beta hydrolase family protein</fullName>
    </recommendedName>
</protein>
<dbReference type="EMBL" id="FOND01000024">
    <property type="protein sequence ID" value="SFF71559.1"/>
    <property type="molecule type" value="Genomic_DNA"/>
</dbReference>
<dbReference type="AlphaFoldDB" id="A0A1I2KZ09"/>
<evidence type="ECO:0000313" key="1">
    <source>
        <dbReference type="EMBL" id="SFF71559.1"/>
    </source>
</evidence>
<name>A0A1I2KZ09_9ACTN</name>
<dbReference type="STRING" id="1798228.SAMN05216574_1248"/>
<reference evidence="2" key="1">
    <citation type="submission" date="2016-10" db="EMBL/GenBank/DDBJ databases">
        <authorList>
            <person name="Varghese N."/>
            <person name="Submissions S."/>
        </authorList>
    </citation>
    <scope>NUCLEOTIDE SEQUENCE [LARGE SCALE GENOMIC DNA]</scope>
    <source>
        <strain evidence="2">DSM 46838</strain>
    </source>
</reference>
<sequence length="497" mass="52579">MVWLTQMFGNSLTRVWWTPSVTGIPGTVVRKPMSPRSLATAMTCALAIAFVSIPSAAAEEPSGPRHIEGTVDDGATAWVADVPADWNGTVLLYGHGYRPSFFPIPPTPENAPDDATRQALLDRGYALVGSSYERGGWTLDTAAEDQLQTLDAFRAAVGEPSRVLAVGTSMGGLVTGQLAEMPGAPIDGALPTCGLMHGGVDLLNYQLDGAHAIAQLLVPEGSDVRLADYGGDLAAVNAAASTLTDAVVAAQDDPAGRARIALAAALYHLPRWAEGQPAPDPRDYQAQVDAQIAQFTVALGFTYPARVDIETTVGGNPSWNAGVDYRALLQHADERAQVVALYRAAGLDLRADLARLTETASVTPDEDALRTAYATSELTGDLQVPVLSLHTTHDVLAPVQVEEEYAETVRHAGAGGLLRQAFVQRLGHCAFTPAELVASVEALDERVATGRWGSAAHPRKLDAAAEALGLGESEILPRYRPAEWLGDRGGLFGRPRF</sequence>
<proteinExistence type="predicted"/>
<organism evidence="1 2">
    <name type="scientific">Blastococcus tunisiensis</name>
    <dbReference type="NCBI Taxonomy" id="1798228"/>
    <lineage>
        <taxon>Bacteria</taxon>
        <taxon>Bacillati</taxon>
        <taxon>Actinomycetota</taxon>
        <taxon>Actinomycetes</taxon>
        <taxon>Geodermatophilales</taxon>
        <taxon>Geodermatophilaceae</taxon>
        <taxon>Blastococcus</taxon>
    </lineage>
</organism>
<dbReference type="Proteomes" id="UP000198589">
    <property type="component" value="Unassembled WGS sequence"/>
</dbReference>
<dbReference type="InterPro" id="IPR029058">
    <property type="entry name" value="AB_hydrolase_fold"/>
</dbReference>